<dbReference type="PANTHER" id="PTHR23110">
    <property type="entry name" value="BTB DOMAIN TRANSCRIPTION FACTOR"/>
    <property type="match status" value="1"/>
</dbReference>
<dbReference type="Gene3D" id="1.10.30.10">
    <property type="entry name" value="High mobility group box domain"/>
    <property type="match status" value="1"/>
</dbReference>
<dbReference type="SUPFAM" id="SSF54695">
    <property type="entry name" value="POZ domain"/>
    <property type="match status" value="1"/>
</dbReference>
<dbReference type="PROSITE" id="PS50118">
    <property type="entry name" value="HMG_BOX_2"/>
    <property type="match status" value="1"/>
</dbReference>
<dbReference type="SUPFAM" id="SSF47095">
    <property type="entry name" value="HMG-box"/>
    <property type="match status" value="1"/>
</dbReference>
<dbReference type="Gene3D" id="3.30.710.10">
    <property type="entry name" value="Potassium Channel Kv1.1, Chain A"/>
    <property type="match status" value="1"/>
</dbReference>
<dbReference type="GO" id="GO:0005634">
    <property type="term" value="C:nucleus"/>
    <property type="evidence" value="ECO:0007669"/>
    <property type="project" value="UniProtKB-SubCell"/>
</dbReference>
<dbReference type="SMART" id="SM00225">
    <property type="entry name" value="BTB"/>
    <property type="match status" value="1"/>
</dbReference>
<evidence type="ECO:0000256" key="1">
    <source>
        <dbReference type="ARBA" id="ARBA00004123"/>
    </source>
</evidence>
<gene>
    <name evidence="7" type="ORF">HCN44_010437</name>
</gene>
<dbReference type="AlphaFoldDB" id="A0A834XVM2"/>
<dbReference type="InterPro" id="IPR009071">
    <property type="entry name" value="HMG_box_dom"/>
</dbReference>
<dbReference type="GO" id="GO:0003677">
    <property type="term" value="F:DNA binding"/>
    <property type="evidence" value="ECO:0007669"/>
    <property type="project" value="UniProtKB-UniRule"/>
</dbReference>
<protein>
    <submittedName>
        <fullName evidence="7">Uncharacterized protein</fullName>
    </submittedName>
</protein>
<evidence type="ECO:0000256" key="3">
    <source>
        <dbReference type="PROSITE-ProRule" id="PRU00267"/>
    </source>
</evidence>
<dbReference type="EMBL" id="JACMRX010000004">
    <property type="protein sequence ID" value="KAF7991636.1"/>
    <property type="molecule type" value="Genomic_DNA"/>
</dbReference>
<feature type="domain" description="HMG box" evidence="6">
    <location>
        <begin position="233"/>
        <end position="301"/>
    </location>
</feature>
<comment type="subcellular location">
    <subcellularLocation>
        <location evidence="1">Nucleus</location>
    </subcellularLocation>
</comment>
<dbReference type="Proteomes" id="UP000639338">
    <property type="component" value="Unassembled WGS sequence"/>
</dbReference>
<proteinExistence type="predicted"/>
<keyword evidence="2 3" id="KW-0539">Nucleus</keyword>
<feature type="DNA-binding region" description="HMG box" evidence="3">
    <location>
        <begin position="233"/>
        <end position="301"/>
    </location>
</feature>
<evidence type="ECO:0000313" key="7">
    <source>
        <dbReference type="EMBL" id="KAF7991636.1"/>
    </source>
</evidence>
<comment type="caution">
    <text evidence="7">The sequence shown here is derived from an EMBL/GenBank/DDBJ whole genome shotgun (WGS) entry which is preliminary data.</text>
</comment>
<dbReference type="InterPro" id="IPR000210">
    <property type="entry name" value="BTB/POZ_dom"/>
</dbReference>
<reference evidence="7 8" key="1">
    <citation type="submission" date="2020-08" db="EMBL/GenBank/DDBJ databases">
        <title>Aphidius gifuensis genome sequencing and assembly.</title>
        <authorList>
            <person name="Du Z."/>
        </authorList>
    </citation>
    <scope>NUCLEOTIDE SEQUENCE [LARGE SCALE GENOMIC DNA]</scope>
    <source>
        <strain evidence="7">YNYX2018</strain>
        <tissue evidence="7">Adults</tissue>
    </source>
</reference>
<dbReference type="InterPro" id="IPR051095">
    <property type="entry name" value="Dros_DevTransReg"/>
</dbReference>
<feature type="region of interest" description="Disordered" evidence="4">
    <location>
        <begin position="129"/>
        <end position="148"/>
    </location>
</feature>
<dbReference type="Pfam" id="PF00505">
    <property type="entry name" value="HMG_box"/>
    <property type="match status" value="1"/>
</dbReference>
<dbReference type="CDD" id="cd18315">
    <property type="entry name" value="BTB_POZ_BAB-like"/>
    <property type="match status" value="1"/>
</dbReference>
<dbReference type="InterPro" id="IPR036910">
    <property type="entry name" value="HMG_box_dom_sf"/>
</dbReference>
<dbReference type="InterPro" id="IPR011333">
    <property type="entry name" value="SKP1/BTB/POZ_sf"/>
</dbReference>
<dbReference type="SMART" id="SM00398">
    <property type="entry name" value="HMG"/>
    <property type="match status" value="1"/>
</dbReference>
<dbReference type="PROSITE" id="PS50097">
    <property type="entry name" value="BTB"/>
    <property type="match status" value="1"/>
</dbReference>
<evidence type="ECO:0000256" key="2">
    <source>
        <dbReference type="ARBA" id="ARBA00023242"/>
    </source>
</evidence>
<evidence type="ECO:0000313" key="8">
    <source>
        <dbReference type="Proteomes" id="UP000639338"/>
    </source>
</evidence>
<dbReference type="PANTHER" id="PTHR23110:SF99">
    <property type="entry name" value="BROAD-COMPLEX CORE PROTEIN ISOFORM 6"/>
    <property type="match status" value="1"/>
</dbReference>
<feature type="domain" description="BTB" evidence="5">
    <location>
        <begin position="29"/>
        <end position="94"/>
    </location>
</feature>
<dbReference type="GO" id="GO:0006357">
    <property type="term" value="P:regulation of transcription by RNA polymerase II"/>
    <property type="evidence" value="ECO:0007669"/>
    <property type="project" value="TreeGrafter"/>
</dbReference>
<name>A0A834XVM2_APHGI</name>
<sequence>MGLFNLRWNNHVSNVLQMFIEHYSSESFVDVTLSCEGRFIKAHKMILSACSPYFQELFLNHDAKHPMIIFYGMKYDDLQSIISFMYNGEIEVEESDLGDLLAVAETLQVKGLCNMRDNNEITNTQAQNLEQQQHQKQKKNDKTIDPVIPSLKNLKKREMIPDLSDIEEEKINSSSKKKVCFERNKNESRQVDDQALYQNDIEEIKEPKKNIEKKKTKTNQPKIISDTNFTEKIRRPPNAFMVFANEWRRKLAFKYPGNSNTEISVRLGVMWKSLDDESKTSYYALAKQLNEEHKKKYPGYFYSPKEARMRKHLRQDLMLGRCIPQPAKDVDALGLVFLNGTDNQDSAEKKSQD</sequence>
<organism evidence="7 8">
    <name type="scientific">Aphidius gifuensis</name>
    <name type="common">Parasitoid wasp</name>
    <dbReference type="NCBI Taxonomy" id="684658"/>
    <lineage>
        <taxon>Eukaryota</taxon>
        <taxon>Metazoa</taxon>
        <taxon>Ecdysozoa</taxon>
        <taxon>Arthropoda</taxon>
        <taxon>Hexapoda</taxon>
        <taxon>Insecta</taxon>
        <taxon>Pterygota</taxon>
        <taxon>Neoptera</taxon>
        <taxon>Endopterygota</taxon>
        <taxon>Hymenoptera</taxon>
        <taxon>Apocrita</taxon>
        <taxon>Ichneumonoidea</taxon>
        <taxon>Braconidae</taxon>
        <taxon>Aphidiinae</taxon>
        <taxon>Aphidius</taxon>
    </lineage>
</organism>
<evidence type="ECO:0000256" key="4">
    <source>
        <dbReference type="SAM" id="MobiDB-lite"/>
    </source>
</evidence>
<keyword evidence="3" id="KW-0238">DNA-binding</keyword>
<keyword evidence="8" id="KW-1185">Reference proteome</keyword>
<accession>A0A834XVM2</accession>
<evidence type="ECO:0000259" key="6">
    <source>
        <dbReference type="PROSITE" id="PS50118"/>
    </source>
</evidence>
<dbReference type="OrthoDB" id="6247875at2759"/>
<evidence type="ECO:0000259" key="5">
    <source>
        <dbReference type="PROSITE" id="PS50097"/>
    </source>
</evidence>
<dbReference type="Pfam" id="PF00651">
    <property type="entry name" value="BTB"/>
    <property type="match status" value="1"/>
</dbReference>